<evidence type="ECO:0000256" key="1">
    <source>
        <dbReference type="SAM" id="Phobius"/>
    </source>
</evidence>
<comment type="caution">
    <text evidence="3">The sequence shown here is derived from an EMBL/GenBank/DDBJ whole genome shotgun (WGS) entry which is preliminary data.</text>
</comment>
<dbReference type="Proteomes" id="UP000628840">
    <property type="component" value="Unassembled WGS sequence"/>
</dbReference>
<keyword evidence="1" id="KW-0812">Transmembrane</keyword>
<evidence type="ECO:0000259" key="2">
    <source>
        <dbReference type="Pfam" id="PF23985"/>
    </source>
</evidence>
<evidence type="ECO:0000313" key="4">
    <source>
        <dbReference type="Proteomes" id="UP000628840"/>
    </source>
</evidence>
<dbReference type="RefSeq" id="WP_188876716.1">
    <property type="nucleotide sequence ID" value="NZ_BMPF01000001.1"/>
</dbReference>
<gene>
    <name evidence="3" type="ORF">GCM10009037_02280</name>
</gene>
<dbReference type="Pfam" id="PF23985">
    <property type="entry name" value="DUF7308"/>
    <property type="match status" value="1"/>
</dbReference>
<organism evidence="3 4">
    <name type="scientific">Halarchaeum grantii</name>
    <dbReference type="NCBI Taxonomy" id="1193105"/>
    <lineage>
        <taxon>Archaea</taxon>
        <taxon>Methanobacteriati</taxon>
        <taxon>Methanobacteriota</taxon>
        <taxon>Stenosarchaea group</taxon>
        <taxon>Halobacteria</taxon>
        <taxon>Halobacteriales</taxon>
        <taxon>Halobacteriaceae</taxon>
    </lineage>
</organism>
<dbReference type="OrthoDB" id="148042at2157"/>
<dbReference type="Pfam" id="PF23960">
    <property type="entry name" value="DUF7289"/>
    <property type="match status" value="1"/>
</dbReference>
<proteinExistence type="predicted"/>
<feature type="domain" description="DUF7308" evidence="2">
    <location>
        <begin position="264"/>
        <end position="450"/>
    </location>
</feature>
<sequence>MSDECRGQSEVVGAVLLLGLTLLVTGVVVGVAVGPVGEGQQRAATTNAEDVMTLFDSRAALVALGRTDRQTVDLGNPGEGQYAVNDSAGWIRLRHLNYSGGGRTADVLNETLGTVTYTNGDTRIAYQGGGVWRSDGQGTPVLLSPPEFHYQSQTLTLPVVAVSDAPDARTGTRRATITPLAINRARYPNRSTFYPNGSHRYLNPISNGTVVLDVHSRYAEGWAEYFRDQSDGQVTVHPNGTVSLALATPGAQGQLSLSDGRIAMRGLSNGHALTDLNTTVAPGKRERFASLKWSLYAQSGSEEFEIAVPTQGGGQVKCDDGSPSQSTLPAWIYYSNGRTYESWSGNFSVQCVSGAPVLEMDATANRSFEYASDPTLNYFSTTGSFAGDVTFDAHDADGTTTFSEGDTNASRFLAQHYAALISDDGTLTLRTYDQSGSVSLRESSAYVRYETGGNVVTYIHATRNEVRVRLA</sequence>
<name>A0A830ET64_9EURY</name>
<dbReference type="AlphaFoldDB" id="A0A830ET64"/>
<dbReference type="InterPro" id="IPR055713">
    <property type="entry name" value="DUF7289"/>
</dbReference>
<accession>A0A830ET64</accession>
<protein>
    <recommendedName>
        <fullName evidence="2">DUF7308 domain-containing protein</fullName>
    </recommendedName>
</protein>
<keyword evidence="4" id="KW-1185">Reference proteome</keyword>
<keyword evidence="1" id="KW-0472">Membrane</keyword>
<dbReference type="EMBL" id="BMPF01000001">
    <property type="protein sequence ID" value="GGL22423.1"/>
    <property type="molecule type" value="Genomic_DNA"/>
</dbReference>
<keyword evidence="1" id="KW-1133">Transmembrane helix</keyword>
<dbReference type="InterPro" id="IPR055732">
    <property type="entry name" value="DUF7308"/>
</dbReference>
<reference evidence="3 4" key="1">
    <citation type="journal article" date="2019" name="Int. J. Syst. Evol. Microbiol.">
        <title>The Global Catalogue of Microorganisms (GCM) 10K type strain sequencing project: providing services to taxonomists for standard genome sequencing and annotation.</title>
        <authorList>
            <consortium name="The Broad Institute Genomics Platform"/>
            <consortium name="The Broad Institute Genome Sequencing Center for Infectious Disease"/>
            <person name="Wu L."/>
            <person name="Ma J."/>
        </authorList>
    </citation>
    <scope>NUCLEOTIDE SEQUENCE [LARGE SCALE GENOMIC DNA]</scope>
    <source>
        <strain evidence="3 4">JCM 19585</strain>
    </source>
</reference>
<evidence type="ECO:0000313" key="3">
    <source>
        <dbReference type="EMBL" id="GGL22423.1"/>
    </source>
</evidence>
<feature type="transmembrane region" description="Helical" evidence="1">
    <location>
        <begin position="12"/>
        <end position="33"/>
    </location>
</feature>